<evidence type="ECO:0008006" key="5">
    <source>
        <dbReference type="Google" id="ProtNLM"/>
    </source>
</evidence>
<reference evidence="3 4" key="1">
    <citation type="journal article" date="2011" name="EMBO J.">
        <title>Structural diversity of bacterial flagellar motors.</title>
        <authorList>
            <person name="Chen S."/>
            <person name="Beeby M."/>
            <person name="Murphy G.E."/>
            <person name="Leadbetter J.R."/>
            <person name="Hendrixson D.R."/>
            <person name="Briegel A."/>
            <person name="Li Z."/>
            <person name="Shi J."/>
            <person name="Tocheva E.I."/>
            <person name="Muller A."/>
            <person name="Dobro M.J."/>
            <person name="Jensen G.J."/>
        </authorList>
    </citation>
    <scope>NUCLEOTIDE SEQUENCE [LARGE SCALE GENOMIC DNA]</scope>
    <source>
        <strain evidence="3 4">DSM 6540</strain>
    </source>
</reference>
<evidence type="ECO:0000313" key="4">
    <source>
        <dbReference type="Proteomes" id="UP000003240"/>
    </source>
</evidence>
<evidence type="ECO:0000313" key="3">
    <source>
        <dbReference type="EMBL" id="EGO62745.1"/>
    </source>
</evidence>
<feature type="domain" description="AAA" evidence="1">
    <location>
        <begin position="30"/>
        <end position="146"/>
    </location>
</feature>
<dbReference type="PANTHER" id="PTHR43566:SF2">
    <property type="entry name" value="DUF4143 DOMAIN-CONTAINING PROTEIN"/>
    <property type="match status" value="1"/>
</dbReference>
<dbReference type="Pfam" id="PF13173">
    <property type="entry name" value="AAA_14"/>
    <property type="match status" value="1"/>
</dbReference>
<dbReference type="Proteomes" id="UP000003240">
    <property type="component" value="Unassembled WGS sequence"/>
</dbReference>
<sequence length="431" mass="48865">MHKNFIERYNAVYIKRKIEDTILKTSNTFPVLLLTGPRQAGKTTLLEQLADSDRKYVTLDDPADRMFAKEEPQAFLERYSSPVIIDEIQYVPELLPYIKIAVDRNKNNGSYWLTGSQMFHMMKNVSESLAGRVGIVNLFGLSGNEITGNLFGAYKSDKDELTKKINTAKPMTLVEIFKRIHRGGMPRVYEQPDVDLGKYFSSYVQTYISRDIRELTQVADELAFYRFLCVVAARTGSMVNYEALAKETEISAPTAKQWLSILVSSGIIILIEPYHNNALKRVVKSPRMYFMDTGLAAYLTRWGSPDVLESGAMAGAFFETYVVSEIYKSFINLGQQPPLFFYRDSNTKEIDLIIWQDGTLYPIEIKKSSNPSGATKNFNALNPVTDEKNFDEMSRHLKMKIGTGSVICLANNLRPVQGSKGDNWVVPVWLI</sequence>
<accession>F7NMK5</accession>
<dbReference type="AlphaFoldDB" id="F7NMK5"/>
<dbReference type="SUPFAM" id="SSF52540">
    <property type="entry name" value="P-loop containing nucleoside triphosphate hydrolases"/>
    <property type="match status" value="1"/>
</dbReference>
<dbReference type="InterPro" id="IPR041682">
    <property type="entry name" value="AAA_14"/>
</dbReference>
<proteinExistence type="predicted"/>
<dbReference type="InterPro" id="IPR027417">
    <property type="entry name" value="P-loop_NTPase"/>
</dbReference>
<evidence type="ECO:0000259" key="1">
    <source>
        <dbReference type="Pfam" id="PF13173"/>
    </source>
</evidence>
<protein>
    <recommendedName>
        <fullName evidence="5">ATPase</fullName>
    </recommendedName>
</protein>
<gene>
    <name evidence="3" type="ORF">ALO_16677</name>
</gene>
<evidence type="ECO:0000259" key="2">
    <source>
        <dbReference type="Pfam" id="PF13635"/>
    </source>
</evidence>
<keyword evidence="4" id="KW-1185">Reference proteome</keyword>
<comment type="caution">
    <text evidence="3">The sequence shown here is derived from an EMBL/GenBank/DDBJ whole genome shotgun (WGS) entry which is preliminary data.</text>
</comment>
<dbReference type="InterPro" id="IPR025420">
    <property type="entry name" value="DUF4143"/>
</dbReference>
<organism evidence="3 4">
    <name type="scientific">Acetonema longum DSM 6540</name>
    <dbReference type="NCBI Taxonomy" id="1009370"/>
    <lineage>
        <taxon>Bacteria</taxon>
        <taxon>Bacillati</taxon>
        <taxon>Bacillota</taxon>
        <taxon>Negativicutes</taxon>
        <taxon>Acetonemataceae</taxon>
        <taxon>Acetonema</taxon>
    </lineage>
</organism>
<name>F7NMK5_9FIRM</name>
<dbReference type="EMBL" id="AFGF01000173">
    <property type="protein sequence ID" value="EGO62745.1"/>
    <property type="molecule type" value="Genomic_DNA"/>
</dbReference>
<dbReference type="PANTHER" id="PTHR43566">
    <property type="entry name" value="CONSERVED PROTEIN"/>
    <property type="match status" value="1"/>
</dbReference>
<dbReference type="Pfam" id="PF13635">
    <property type="entry name" value="DUF4143"/>
    <property type="match status" value="1"/>
</dbReference>
<dbReference type="STRING" id="1009370.ALO_16677"/>
<dbReference type="eggNOG" id="COG1373">
    <property type="taxonomic scope" value="Bacteria"/>
</dbReference>
<feature type="domain" description="DUF4143" evidence="2">
    <location>
        <begin position="210"/>
        <end position="368"/>
    </location>
</feature>